<keyword evidence="2" id="KW-1133">Transmembrane helix</keyword>
<feature type="compositionally biased region" description="Basic and acidic residues" evidence="1">
    <location>
        <begin position="135"/>
        <end position="148"/>
    </location>
</feature>
<reference evidence="4 5" key="1">
    <citation type="submission" date="2020-08" db="EMBL/GenBank/DDBJ databases">
        <title>Genomic Encyclopedia of Type Strains, Phase III (KMG-III): the genomes of soil and plant-associated and newly described type strains.</title>
        <authorList>
            <person name="Whitman W."/>
        </authorList>
    </citation>
    <scope>NUCLEOTIDE SEQUENCE [LARGE SCALE GENOMIC DNA]</scope>
    <source>
        <strain evidence="4 5">CECT 8640</strain>
    </source>
</reference>
<evidence type="ECO:0000256" key="2">
    <source>
        <dbReference type="SAM" id="Phobius"/>
    </source>
</evidence>
<name>A0A841CM32_9PSEU</name>
<sequence length="270" mass="28493">MARHRKPRGQQPIVYTVSAQAPGYVGAHRAEPDRTMPKRLSAVAVAVGIVTGAGAAAHAMTSGAVNPMAGGADFGGLPDEHARAGKVDTVHSIDLGSETARILRQEQLTALQTFNQASGIAQDGYSARQQAAAEKAAKDAKDAEEARKSPTQRQVEAWAREAIAILAANGTPITEDSVDEIWTIVQKESNGNPNAINTWDSNAARGTPSKGLMQCIDPTFQAYKLPGHGDIYNPVDNIIAGVRYTYARYGGFGNHPGLVGINAGTGYRGY</sequence>
<dbReference type="PANTHER" id="PTHR21525:SF9">
    <property type="entry name" value="CHANNEL_COLICIN DOMAIN-CONTAINING PROTEIN"/>
    <property type="match status" value="1"/>
</dbReference>
<dbReference type="EMBL" id="JACHJN010000005">
    <property type="protein sequence ID" value="MBB5957065.1"/>
    <property type="molecule type" value="Genomic_DNA"/>
</dbReference>
<protein>
    <submittedName>
        <fullName evidence="4">Guanyl-specific ribonuclease Sa</fullName>
    </submittedName>
</protein>
<dbReference type="Gene3D" id="1.10.530.10">
    <property type="match status" value="1"/>
</dbReference>
<keyword evidence="2" id="KW-0812">Transmembrane</keyword>
<dbReference type="CDD" id="cd13402">
    <property type="entry name" value="LT_TF-like"/>
    <property type="match status" value="1"/>
</dbReference>
<evidence type="ECO:0000256" key="1">
    <source>
        <dbReference type="SAM" id="MobiDB-lite"/>
    </source>
</evidence>
<feature type="transmembrane region" description="Helical" evidence="2">
    <location>
        <begin position="40"/>
        <end position="60"/>
    </location>
</feature>
<feature type="region of interest" description="Disordered" evidence="1">
    <location>
        <begin position="131"/>
        <end position="153"/>
    </location>
</feature>
<comment type="caution">
    <text evidence="4">The sequence shown here is derived from an EMBL/GenBank/DDBJ whole genome shotgun (WGS) entry which is preliminary data.</text>
</comment>
<gene>
    <name evidence="4" type="ORF">FHS29_003658</name>
</gene>
<proteinExistence type="predicted"/>
<feature type="domain" description="Transglycosylase SLT" evidence="3">
    <location>
        <begin position="178"/>
        <end position="257"/>
    </location>
</feature>
<organism evidence="4 5">
    <name type="scientific">Saccharothrix tamanrassetensis</name>
    <dbReference type="NCBI Taxonomy" id="1051531"/>
    <lineage>
        <taxon>Bacteria</taxon>
        <taxon>Bacillati</taxon>
        <taxon>Actinomycetota</taxon>
        <taxon>Actinomycetes</taxon>
        <taxon>Pseudonocardiales</taxon>
        <taxon>Pseudonocardiaceae</taxon>
        <taxon>Saccharothrix</taxon>
    </lineage>
</organism>
<keyword evidence="5" id="KW-1185">Reference proteome</keyword>
<evidence type="ECO:0000313" key="5">
    <source>
        <dbReference type="Proteomes" id="UP000547510"/>
    </source>
</evidence>
<dbReference type="AlphaFoldDB" id="A0A841CM32"/>
<accession>A0A841CM32</accession>
<dbReference type="Pfam" id="PF01464">
    <property type="entry name" value="SLT"/>
    <property type="match status" value="1"/>
</dbReference>
<dbReference type="InterPro" id="IPR023346">
    <property type="entry name" value="Lysozyme-like_dom_sf"/>
</dbReference>
<keyword evidence="2" id="KW-0472">Membrane</keyword>
<evidence type="ECO:0000259" key="3">
    <source>
        <dbReference type="Pfam" id="PF01464"/>
    </source>
</evidence>
<dbReference type="SUPFAM" id="SSF53955">
    <property type="entry name" value="Lysozyme-like"/>
    <property type="match status" value="1"/>
</dbReference>
<dbReference type="InterPro" id="IPR008258">
    <property type="entry name" value="Transglycosylase_SLT_dom_1"/>
</dbReference>
<dbReference type="Proteomes" id="UP000547510">
    <property type="component" value="Unassembled WGS sequence"/>
</dbReference>
<dbReference type="PANTHER" id="PTHR21525">
    <property type="entry name" value="MOTILE SPERM PROTEIN"/>
    <property type="match status" value="1"/>
</dbReference>
<evidence type="ECO:0000313" key="4">
    <source>
        <dbReference type="EMBL" id="MBB5957065.1"/>
    </source>
</evidence>